<accession>A0ABS8B5X1</accession>
<feature type="transmembrane region" description="Helical" evidence="4">
    <location>
        <begin position="121"/>
        <end position="142"/>
    </location>
</feature>
<feature type="domain" description="LamG-like jellyroll fold" evidence="5">
    <location>
        <begin position="232"/>
        <end position="375"/>
    </location>
</feature>
<evidence type="ECO:0000259" key="5">
    <source>
        <dbReference type="SMART" id="SM00560"/>
    </source>
</evidence>
<dbReference type="RefSeq" id="WP_226726880.1">
    <property type="nucleotide sequence ID" value="NZ_JAJAUY010000033.1"/>
</dbReference>
<keyword evidence="7" id="KW-1185">Reference proteome</keyword>
<feature type="compositionally biased region" description="Low complexity" evidence="3">
    <location>
        <begin position="156"/>
        <end position="166"/>
    </location>
</feature>
<evidence type="ECO:0000256" key="1">
    <source>
        <dbReference type="ARBA" id="ARBA00022729"/>
    </source>
</evidence>
<dbReference type="Pfam" id="PF13385">
    <property type="entry name" value="Laminin_G_3"/>
    <property type="match status" value="1"/>
</dbReference>
<gene>
    <name evidence="6" type="ORF">LG632_11555</name>
</gene>
<feature type="region of interest" description="Disordered" evidence="3">
    <location>
        <begin position="1"/>
        <end position="115"/>
    </location>
</feature>
<keyword evidence="4" id="KW-1133">Transmembrane helix</keyword>
<dbReference type="EMBL" id="JAJAUY010000033">
    <property type="protein sequence ID" value="MCB5180010.1"/>
    <property type="molecule type" value="Genomic_DNA"/>
</dbReference>
<evidence type="ECO:0000256" key="3">
    <source>
        <dbReference type="SAM" id="MobiDB-lite"/>
    </source>
</evidence>
<keyword evidence="4" id="KW-0812">Transmembrane</keyword>
<evidence type="ECO:0000256" key="4">
    <source>
        <dbReference type="SAM" id="Phobius"/>
    </source>
</evidence>
<evidence type="ECO:0000256" key="2">
    <source>
        <dbReference type="ARBA" id="ARBA00023157"/>
    </source>
</evidence>
<dbReference type="SUPFAM" id="SSF49899">
    <property type="entry name" value="Concanavalin A-like lectins/glucanases"/>
    <property type="match status" value="1"/>
</dbReference>
<name>A0ABS8B5X1_9ACTN</name>
<reference evidence="6 7" key="1">
    <citation type="submission" date="2021-10" db="EMBL/GenBank/DDBJ databases">
        <title>Streptomyces sp. strain SMC 277, a novel streptomycete isolated from soil.</title>
        <authorList>
            <person name="Chanama M."/>
        </authorList>
    </citation>
    <scope>NUCLEOTIDE SEQUENCE [LARGE SCALE GENOMIC DNA]</scope>
    <source>
        <strain evidence="6 7">SMC 277</strain>
    </source>
</reference>
<dbReference type="SMART" id="SM00560">
    <property type="entry name" value="LamGL"/>
    <property type="match status" value="1"/>
</dbReference>
<protein>
    <recommendedName>
        <fullName evidence="5">LamG-like jellyroll fold domain-containing protein</fullName>
    </recommendedName>
</protein>
<keyword evidence="2" id="KW-1015">Disulfide bond</keyword>
<feature type="compositionally biased region" description="Low complexity" evidence="3">
    <location>
        <begin position="73"/>
        <end position="97"/>
    </location>
</feature>
<sequence>MTDGTDRPQTPQQNGGYGYPPGQIPGGGYGYPQTGQPGPYQPQPAPGPGQFGDRPGPFGAEPGQFGAEPGQFGAEPGQFAAQPQPQPFGAQPEPAAFSPSPQPDWQALADDNDRRRSRRKAMIVAGSAVAVVLAVVGGYLALGGGSQKGPDKPNTAASGSASPSPSKSEDNSPTVGGNPKLLRDRGNAGPPVHLALSQDVDVFTMDNRDEIRLKGGPESYAQGPEQAVDVTKSFTITTRVYTVVDNGSRMAISQGDGNSFSFELGFEAGGGKKSWVFRVQTGDQGAAATTQQVVADAGADPERKWVQLTGTYDAGTKTITLYVNDKPAGQAQVPGIWAGPGPLQLGRARHHGVWSGSWVGSMDRIRFWDKVLTPQQVATLDSGKLDALGKPTHAWLI</sequence>
<organism evidence="6 7">
    <name type="scientific">Streptomyces antimicrobicus</name>
    <dbReference type="NCBI Taxonomy" id="2883108"/>
    <lineage>
        <taxon>Bacteria</taxon>
        <taxon>Bacillati</taxon>
        <taxon>Actinomycetota</taxon>
        <taxon>Actinomycetes</taxon>
        <taxon>Kitasatosporales</taxon>
        <taxon>Streptomycetaceae</taxon>
        <taxon>Streptomyces</taxon>
    </lineage>
</organism>
<keyword evidence="4" id="KW-0472">Membrane</keyword>
<evidence type="ECO:0000313" key="7">
    <source>
        <dbReference type="Proteomes" id="UP001199054"/>
    </source>
</evidence>
<feature type="region of interest" description="Disordered" evidence="3">
    <location>
        <begin position="143"/>
        <end position="195"/>
    </location>
</feature>
<comment type="caution">
    <text evidence="6">The sequence shown here is derived from an EMBL/GenBank/DDBJ whole genome shotgun (WGS) entry which is preliminary data.</text>
</comment>
<keyword evidence="1" id="KW-0732">Signal</keyword>
<dbReference type="Proteomes" id="UP001199054">
    <property type="component" value="Unassembled WGS sequence"/>
</dbReference>
<evidence type="ECO:0000313" key="6">
    <source>
        <dbReference type="EMBL" id="MCB5180010.1"/>
    </source>
</evidence>
<feature type="compositionally biased region" description="Gly residues" evidence="3">
    <location>
        <begin position="15"/>
        <end position="30"/>
    </location>
</feature>
<dbReference type="InterPro" id="IPR006558">
    <property type="entry name" value="LamG-like"/>
</dbReference>
<proteinExistence type="predicted"/>
<dbReference type="Gene3D" id="2.60.120.200">
    <property type="match status" value="1"/>
</dbReference>
<dbReference type="InterPro" id="IPR013320">
    <property type="entry name" value="ConA-like_dom_sf"/>
</dbReference>